<dbReference type="InterPro" id="IPR016181">
    <property type="entry name" value="Acyl_CoA_acyltransferase"/>
</dbReference>
<reference evidence="3" key="1">
    <citation type="submission" date="2024-06" db="EMBL/GenBank/DDBJ databases">
        <title>Kribbella sp. strain HUAS MG21 genome sequences.</title>
        <authorList>
            <person name="Mo P."/>
        </authorList>
    </citation>
    <scope>NUCLEOTIDE SEQUENCE</scope>
    <source>
        <strain evidence="3">HUAS MG21</strain>
    </source>
</reference>
<evidence type="ECO:0000259" key="2">
    <source>
        <dbReference type="PROSITE" id="PS51186"/>
    </source>
</evidence>
<evidence type="ECO:0000256" key="1">
    <source>
        <dbReference type="SAM" id="MobiDB-lite"/>
    </source>
</evidence>
<name>A0AAU7T9Y5_9ACTN</name>
<evidence type="ECO:0000313" key="3">
    <source>
        <dbReference type="EMBL" id="XBV23687.1"/>
    </source>
</evidence>
<organism evidence="3">
    <name type="scientific">Kribbella sp. HUAS MG21</name>
    <dbReference type="NCBI Taxonomy" id="3160966"/>
    <lineage>
        <taxon>Bacteria</taxon>
        <taxon>Bacillati</taxon>
        <taxon>Actinomycetota</taxon>
        <taxon>Actinomycetes</taxon>
        <taxon>Propionibacteriales</taxon>
        <taxon>Kribbellaceae</taxon>
        <taxon>Kribbella</taxon>
    </lineage>
</organism>
<dbReference type="Gene3D" id="3.40.630.30">
    <property type="match status" value="1"/>
</dbReference>
<dbReference type="InterPro" id="IPR000182">
    <property type="entry name" value="GNAT_dom"/>
</dbReference>
<dbReference type="EMBL" id="CP158165">
    <property type="protein sequence ID" value="XBV23687.1"/>
    <property type="molecule type" value="Genomic_DNA"/>
</dbReference>
<feature type="domain" description="N-acetyltransferase" evidence="2">
    <location>
        <begin position="9"/>
        <end position="167"/>
    </location>
</feature>
<sequence length="188" mass="20942">MELITTPRLVLRWPIESDFQTLCETWTDARVARFMDDFGPRDMPSVREWLDLHSSGTNRDGTHLQLIPTLRTTATPVGWLGLGASEDPLATWSFGYAIHPFHRSNCYATESLEAALEYCHTHLTIDSIWGECNPHNTASAKVMTNAGLTEVAPSPTTRRFLYNPTPSTDHGRQRGGQRTADSGQRTAG</sequence>
<feature type="region of interest" description="Disordered" evidence="1">
    <location>
        <begin position="154"/>
        <end position="188"/>
    </location>
</feature>
<feature type="compositionally biased region" description="Polar residues" evidence="1">
    <location>
        <begin position="179"/>
        <end position="188"/>
    </location>
</feature>
<dbReference type="InterPro" id="IPR051531">
    <property type="entry name" value="N-acetyltransferase"/>
</dbReference>
<dbReference type="AlphaFoldDB" id="A0AAU7T9Y5"/>
<dbReference type="PROSITE" id="PS51186">
    <property type="entry name" value="GNAT"/>
    <property type="match status" value="1"/>
</dbReference>
<dbReference type="PANTHER" id="PTHR43792">
    <property type="entry name" value="GNAT FAMILY, PUTATIVE (AFU_ORTHOLOGUE AFUA_3G00765)-RELATED-RELATED"/>
    <property type="match status" value="1"/>
</dbReference>
<dbReference type="GO" id="GO:0016747">
    <property type="term" value="F:acyltransferase activity, transferring groups other than amino-acyl groups"/>
    <property type="evidence" value="ECO:0007669"/>
    <property type="project" value="InterPro"/>
</dbReference>
<dbReference type="PANTHER" id="PTHR43792:SF16">
    <property type="entry name" value="N-ACETYLTRANSFERASE DOMAIN-CONTAINING PROTEIN"/>
    <property type="match status" value="1"/>
</dbReference>
<accession>A0AAU7T9Y5</accession>
<dbReference type="Pfam" id="PF13302">
    <property type="entry name" value="Acetyltransf_3"/>
    <property type="match status" value="1"/>
</dbReference>
<proteinExistence type="predicted"/>
<protein>
    <submittedName>
        <fullName evidence="3">GNAT family N-acetyltransferase</fullName>
    </submittedName>
</protein>
<dbReference type="RefSeq" id="WP_350276518.1">
    <property type="nucleotide sequence ID" value="NZ_CP158165.1"/>
</dbReference>
<gene>
    <name evidence="3" type="ORF">ABN611_34595</name>
</gene>
<dbReference type="SUPFAM" id="SSF55729">
    <property type="entry name" value="Acyl-CoA N-acyltransferases (Nat)"/>
    <property type="match status" value="1"/>
</dbReference>